<accession>A0A1A8TSK0</accession>
<protein>
    <submittedName>
        <fullName evidence="2">Sialic acid-binding periplasmic protein SiaP</fullName>
    </submittedName>
</protein>
<dbReference type="PANTHER" id="PTHR33376">
    <property type="match status" value="1"/>
</dbReference>
<name>A0A1A8TSK0_9GAMM</name>
<dbReference type="Pfam" id="PF03480">
    <property type="entry name" value="DctP"/>
    <property type="match status" value="1"/>
</dbReference>
<dbReference type="Proteomes" id="UP000092544">
    <property type="component" value="Unassembled WGS sequence"/>
</dbReference>
<dbReference type="NCBIfam" id="NF037995">
    <property type="entry name" value="TRAP_S1"/>
    <property type="match status" value="1"/>
</dbReference>
<evidence type="ECO:0000313" key="2">
    <source>
        <dbReference type="EMBL" id="SBS37719.1"/>
    </source>
</evidence>
<dbReference type="InterPro" id="IPR018389">
    <property type="entry name" value="DctP_fam"/>
</dbReference>
<dbReference type="AlphaFoldDB" id="A0A1A8TSK0"/>
<dbReference type="InterPro" id="IPR038404">
    <property type="entry name" value="TRAP_DctP_sf"/>
</dbReference>
<sequence>MLPRIKINHVIASALIGVCVMLGGIQQAYAAEFNLRAVSNANESDEDYDGLMVFKDYVESHSNGKIGVDIYMGSQLCSNGVECLEALESGSIDIYISTSGGAASMFPYIQVLDLPYILPNDRVAETVFRTGDFTRALRQQILQDSGHSVRLMTIGNTGGWRNFANTKHTVKTPADLKGMKIRTIVADLPQQLVRAMGASPTPIPWGDLFTSLQTGVVDGSKNGITDIMGMKFTDAGLKYLTLDGHAYMAALWFMNNDVFEKMPKDLRKVVVDGFYNLQQATFASPKRKSIQAYKDFKKAGGEVYVPTPAEKAQFKEAAKPVYAWFEKNVKNGDKWYNLLNNAAIKAEKQVNTDDAKDLK</sequence>
<reference evidence="2 3" key="1">
    <citation type="submission" date="2016-06" db="EMBL/GenBank/DDBJ databases">
        <authorList>
            <person name="Kjaerup R.B."/>
            <person name="Dalgaard T.S."/>
            <person name="Juul-Madsen H.R."/>
        </authorList>
    </citation>
    <scope>NUCLEOTIDE SEQUENCE [LARGE SCALE GENOMIC DNA]</scope>
    <source>
        <strain evidence="2 3">CECT 8886</strain>
    </source>
</reference>
<dbReference type="EMBL" id="FLOB01000021">
    <property type="protein sequence ID" value="SBS37719.1"/>
    <property type="molecule type" value="Genomic_DNA"/>
</dbReference>
<keyword evidence="1" id="KW-0732">Signal</keyword>
<dbReference type="Gene3D" id="3.40.190.170">
    <property type="entry name" value="Bacterial extracellular solute-binding protein, family 7"/>
    <property type="match status" value="1"/>
</dbReference>
<dbReference type="OrthoDB" id="8690069at2"/>
<dbReference type="CDD" id="cd13677">
    <property type="entry name" value="PBP2_TRAP_SBP_like_6"/>
    <property type="match status" value="1"/>
</dbReference>
<evidence type="ECO:0000256" key="1">
    <source>
        <dbReference type="ARBA" id="ARBA00022729"/>
    </source>
</evidence>
<dbReference type="SUPFAM" id="SSF53850">
    <property type="entry name" value="Periplasmic binding protein-like II"/>
    <property type="match status" value="1"/>
</dbReference>
<keyword evidence="3" id="KW-1185">Reference proteome</keyword>
<gene>
    <name evidence="2" type="primary">siaP_5</name>
    <name evidence="2" type="ORF">MSP8886_04237</name>
</gene>
<dbReference type="GO" id="GO:0055085">
    <property type="term" value="P:transmembrane transport"/>
    <property type="evidence" value="ECO:0007669"/>
    <property type="project" value="InterPro"/>
</dbReference>
<organism evidence="2 3">
    <name type="scientific">Marinomonas spartinae</name>
    <dbReference type="NCBI Taxonomy" id="1792290"/>
    <lineage>
        <taxon>Bacteria</taxon>
        <taxon>Pseudomonadati</taxon>
        <taxon>Pseudomonadota</taxon>
        <taxon>Gammaproteobacteria</taxon>
        <taxon>Oceanospirillales</taxon>
        <taxon>Oceanospirillaceae</taxon>
        <taxon>Marinomonas</taxon>
    </lineage>
</organism>
<evidence type="ECO:0000313" key="3">
    <source>
        <dbReference type="Proteomes" id="UP000092544"/>
    </source>
</evidence>
<proteinExistence type="predicted"/>
<dbReference type="STRING" id="1792290.MSP8886_04237"/>
<dbReference type="RefSeq" id="WP_067020803.1">
    <property type="nucleotide sequence ID" value="NZ_FLOB01000021.1"/>
</dbReference>
<dbReference type="PANTHER" id="PTHR33376:SF5">
    <property type="entry name" value="EXTRACYTOPLASMIC SOLUTE RECEPTOR PROTEIN"/>
    <property type="match status" value="1"/>
</dbReference>